<dbReference type="PROSITE" id="PS00134">
    <property type="entry name" value="TRYPSIN_HIS"/>
    <property type="match status" value="1"/>
</dbReference>
<dbReference type="PANTHER" id="PTHR24252">
    <property type="entry name" value="ACROSIN-RELATED"/>
    <property type="match status" value="1"/>
</dbReference>
<dbReference type="InterPro" id="IPR036055">
    <property type="entry name" value="LDL_receptor-like_sf"/>
</dbReference>
<keyword evidence="8" id="KW-1185">Reference proteome</keyword>
<dbReference type="PROSITE" id="PS00135">
    <property type="entry name" value="TRYPSIN_SER"/>
    <property type="match status" value="1"/>
</dbReference>
<name>T1H7X5_RHOPR</name>
<dbReference type="CDD" id="cd00112">
    <property type="entry name" value="LDLa"/>
    <property type="match status" value="3"/>
</dbReference>
<keyword evidence="4 5" id="KW-1015">Disulfide bond</keyword>
<dbReference type="EMBL" id="ACPB03016548">
    <property type="status" value="NOT_ANNOTATED_CDS"/>
    <property type="molecule type" value="Genomic_DNA"/>
</dbReference>
<evidence type="ECO:0000256" key="5">
    <source>
        <dbReference type="PROSITE-ProRule" id="PRU00124"/>
    </source>
</evidence>
<dbReference type="Pfam" id="PF00057">
    <property type="entry name" value="Ldl_recept_a"/>
    <property type="match status" value="2"/>
</dbReference>
<dbReference type="PANTHER" id="PTHR24252:SF7">
    <property type="entry name" value="HYALIN"/>
    <property type="match status" value="1"/>
</dbReference>
<dbReference type="SMART" id="SM00020">
    <property type="entry name" value="Tryp_SPc"/>
    <property type="match status" value="1"/>
</dbReference>
<dbReference type="PROSITE" id="PS50068">
    <property type="entry name" value="LDLRA_2"/>
    <property type="match status" value="3"/>
</dbReference>
<dbReference type="InterPro" id="IPR033116">
    <property type="entry name" value="TRYPSIN_SER"/>
</dbReference>
<evidence type="ECO:0000256" key="6">
    <source>
        <dbReference type="PROSITE-ProRule" id="PRU00196"/>
    </source>
</evidence>
<dbReference type="InterPro" id="IPR043504">
    <property type="entry name" value="Peptidase_S1_PA_chymotrypsin"/>
</dbReference>
<organism evidence="7 8">
    <name type="scientific">Rhodnius prolixus</name>
    <name type="common">Triatomid bug</name>
    <dbReference type="NCBI Taxonomy" id="13249"/>
    <lineage>
        <taxon>Eukaryota</taxon>
        <taxon>Metazoa</taxon>
        <taxon>Ecdysozoa</taxon>
        <taxon>Arthropoda</taxon>
        <taxon>Hexapoda</taxon>
        <taxon>Insecta</taxon>
        <taxon>Pterygota</taxon>
        <taxon>Neoptera</taxon>
        <taxon>Paraneoptera</taxon>
        <taxon>Hemiptera</taxon>
        <taxon>Heteroptera</taxon>
        <taxon>Panheteroptera</taxon>
        <taxon>Cimicomorpha</taxon>
        <taxon>Reduviidae</taxon>
        <taxon>Triatominae</taxon>
        <taxon>Rhodnius</taxon>
    </lineage>
</organism>
<dbReference type="HOGENOM" id="CLU_006842_19_2_1"/>
<dbReference type="Gene3D" id="4.10.400.10">
    <property type="entry name" value="Low-density Lipoprotein Receptor"/>
    <property type="match status" value="3"/>
</dbReference>
<evidence type="ECO:0000256" key="4">
    <source>
        <dbReference type="ARBA" id="ARBA00023157"/>
    </source>
</evidence>
<dbReference type="PROSITE" id="PS50240">
    <property type="entry name" value="TRYPSIN_DOM"/>
    <property type="match status" value="1"/>
</dbReference>
<dbReference type="PRINTS" id="PR00261">
    <property type="entry name" value="LDLRECEPTOR"/>
</dbReference>
<protein>
    <submittedName>
        <fullName evidence="7">Uncharacterized protein</fullName>
    </submittedName>
</protein>
<dbReference type="SUPFAM" id="SSF50494">
    <property type="entry name" value="Trypsin-like serine proteases"/>
    <property type="match status" value="1"/>
</dbReference>
<evidence type="ECO:0000256" key="1">
    <source>
        <dbReference type="ARBA" id="ARBA00022670"/>
    </source>
</evidence>
<evidence type="ECO:0000313" key="8">
    <source>
        <dbReference type="Proteomes" id="UP000015103"/>
    </source>
</evidence>
<dbReference type="Pfam" id="PF00089">
    <property type="entry name" value="Trypsin"/>
    <property type="match status" value="1"/>
</dbReference>
<dbReference type="InterPro" id="IPR001254">
    <property type="entry name" value="Trypsin_dom"/>
</dbReference>
<dbReference type="PROSITE" id="PS01209">
    <property type="entry name" value="LDLRA_1"/>
    <property type="match status" value="1"/>
</dbReference>
<sequence>MLCGSGECIPVHLRCNKLWDCHDGTDETNCTCADFLKNQFHTRKICDGIFDCWDYSDEQNCDWCTPGQYVCGNSRMCIDQSQICDGFPHCPYGDDEKNCITLAPSLEMANDKNYYPEGYLMVRKEGEWGKMCMQSFDNVISKSKTDWSIDDLGESVCKSLTYRYEYSLNQSFECIYNCMLLLGNNYARNVANTPIYYELSYNDDNNDTFNNRRSSSRYNWKTTCIEEEVAQVACSDLECGIRPEATIPWAKRSRIVGGGNAGPGSWPWQAALYKEGEFQCGATLISDSWLLSAGHCFYHAQDDYWVARLGALRRGTPPAPYEQLRPISSIVLHPEYEDVGFVNDISLLRLHEPVILSSFVRPICLPQPTQVLKDGTMCTVVGWGQLFEIGRVFPDTLQEVQLPIISTGECRKRTLFLPLYKVTDNMFCAGYERGGRDACLGDSGGPLMCQESDGRWTLTGVTSNGYGCARANRPGVYTKVVNYLFWVNEVMRRDEPAYGPPPCHGHRCPLGECLPPARLCNGYIECRDSSDEWDCTG</sequence>
<reference evidence="7" key="1">
    <citation type="submission" date="2015-05" db="UniProtKB">
        <authorList>
            <consortium name="EnsemblMetazoa"/>
        </authorList>
    </citation>
    <scope>IDENTIFICATION</scope>
</reference>
<dbReference type="InParanoid" id="T1H7X5"/>
<feature type="disulfide bond" evidence="5">
    <location>
        <begin position="3"/>
        <end position="21"/>
    </location>
</feature>
<evidence type="ECO:0000313" key="7">
    <source>
        <dbReference type="EnsemblMetazoa" id="RPRC000107-PA"/>
    </source>
</evidence>
<dbReference type="SMART" id="SM00192">
    <property type="entry name" value="LDLa"/>
    <property type="match status" value="3"/>
</dbReference>
<dbReference type="SUPFAM" id="SSF57424">
    <property type="entry name" value="LDL receptor-like module"/>
    <property type="match status" value="3"/>
</dbReference>
<dbReference type="InterPro" id="IPR001190">
    <property type="entry name" value="SRCR"/>
</dbReference>
<keyword evidence="3" id="KW-0720">Serine protease</keyword>
<dbReference type="STRING" id="13249.T1H7X5"/>
<dbReference type="Gene3D" id="2.40.10.10">
    <property type="entry name" value="Trypsin-like serine proteases"/>
    <property type="match status" value="2"/>
</dbReference>
<proteinExistence type="predicted"/>
<evidence type="ECO:0000256" key="2">
    <source>
        <dbReference type="ARBA" id="ARBA00022801"/>
    </source>
</evidence>
<feature type="disulfide bond" evidence="5">
    <location>
        <begin position="15"/>
        <end position="30"/>
    </location>
</feature>
<dbReference type="CDD" id="cd00190">
    <property type="entry name" value="Tryp_SPc"/>
    <property type="match status" value="1"/>
</dbReference>
<dbReference type="PROSITE" id="PS50287">
    <property type="entry name" value="SRCR_2"/>
    <property type="match status" value="1"/>
</dbReference>
<dbReference type="GO" id="GO:0006508">
    <property type="term" value="P:proteolysis"/>
    <property type="evidence" value="ECO:0007669"/>
    <property type="project" value="UniProtKB-KW"/>
</dbReference>
<dbReference type="AlphaFoldDB" id="T1H7X5"/>
<dbReference type="FunFam" id="2.40.10.10:FF:000003">
    <property type="entry name" value="Transmembrane serine protease 3"/>
    <property type="match status" value="1"/>
</dbReference>
<dbReference type="InterPro" id="IPR002172">
    <property type="entry name" value="LDrepeatLR_classA_rpt"/>
</dbReference>
<dbReference type="InterPro" id="IPR018114">
    <property type="entry name" value="TRYPSIN_HIS"/>
</dbReference>
<dbReference type="eggNOG" id="KOG3627">
    <property type="taxonomic scope" value="Eukaryota"/>
</dbReference>
<dbReference type="InterPro" id="IPR009003">
    <property type="entry name" value="Peptidase_S1_PA"/>
</dbReference>
<dbReference type="GO" id="GO:0016020">
    <property type="term" value="C:membrane"/>
    <property type="evidence" value="ECO:0007669"/>
    <property type="project" value="InterPro"/>
</dbReference>
<dbReference type="EnsemblMetazoa" id="RPRC000107-RA">
    <property type="protein sequence ID" value="RPRC000107-PA"/>
    <property type="gene ID" value="RPRC000107"/>
</dbReference>
<comment type="caution">
    <text evidence="6">Lacks conserved residue(s) required for the propagation of feature annotation.</text>
</comment>
<feature type="disulfide bond" evidence="5">
    <location>
        <begin position="84"/>
        <end position="99"/>
    </location>
</feature>
<evidence type="ECO:0000256" key="3">
    <source>
        <dbReference type="ARBA" id="ARBA00022825"/>
    </source>
</evidence>
<keyword evidence="1" id="KW-0645">Protease</keyword>
<dbReference type="VEuPathDB" id="VectorBase:RPRC000107"/>
<feature type="disulfide bond" evidence="5">
    <location>
        <begin position="520"/>
        <end position="535"/>
    </location>
</feature>
<dbReference type="OMA" id="CASHEFE"/>
<keyword evidence="2" id="KW-0378">Hydrolase</keyword>
<dbReference type="EMBL" id="ACPB03016549">
    <property type="status" value="NOT_ANNOTATED_CDS"/>
    <property type="molecule type" value="Genomic_DNA"/>
</dbReference>
<dbReference type="GO" id="GO:0004252">
    <property type="term" value="F:serine-type endopeptidase activity"/>
    <property type="evidence" value="ECO:0007669"/>
    <property type="project" value="InterPro"/>
</dbReference>
<dbReference type="Proteomes" id="UP000015103">
    <property type="component" value="Unassembled WGS sequence"/>
</dbReference>
<dbReference type="InterPro" id="IPR023415">
    <property type="entry name" value="LDLR_class-A_CS"/>
</dbReference>
<feature type="disulfide bond" evidence="5">
    <location>
        <begin position="508"/>
        <end position="526"/>
    </location>
</feature>
<accession>T1H7X5</accession>